<dbReference type="EC" id="2.1.1.193" evidence="3 12"/>
<keyword evidence="17" id="KW-1185">Reference proteome</keyword>
<comment type="caution">
    <text evidence="16">The sequence shown here is derived from an EMBL/GenBank/DDBJ whole genome shotgun (WGS) entry which is preliminary data.</text>
</comment>
<comment type="catalytic activity">
    <reaction evidence="11 12">
        <text>uridine(1498) in 16S rRNA + S-adenosyl-L-methionine = N(3)-methyluridine(1498) in 16S rRNA + S-adenosyl-L-homocysteine + H(+)</text>
        <dbReference type="Rhea" id="RHEA:42920"/>
        <dbReference type="Rhea" id="RHEA-COMP:10283"/>
        <dbReference type="Rhea" id="RHEA-COMP:10284"/>
        <dbReference type="ChEBI" id="CHEBI:15378"/>
        <dbReference type="ChEBI" id="CHEBI:57856"/>
        <dbReference type="ChEBI" id="CHEBI:59789"/>
        <dbReference type="ChEBI" id="CHEBI:65315"/>
        <dbReference type="ChEBI" id="CHEBI:74502"/>
        <dbReference type="EC" id="2.1.1.193"/>
    </reaction>
</comment>
<keyword evidence="9 12" id="KW-0949">S-adenosyl-L-methionine</keyword>
<evidence type="ECO:0000259" key="14">
    <source>
        <dbReference type="Pfam" id="PF04452"/>
    </source>
</evidence>
<dbReference type="STRING" id="887898.HMPREF0551_0216"/>
<dbReference type="eggNOG" id="COG1385">
    <property type="taxonomic scope" value="Bacteria"/>
</dbReference>
<name>E7RUQ0_9BURK</name>
<evidence type="ECO:0000313" key="17">
    <source>
        <dbReference type="Proteomes" id="UP000011021"/>
    </source>
</evidence>
<dbReference type="PANTHER" id="PTHR30027">
    <property type="entry name" value="RIBOSOMAL RNA SMALL SUBUNIT METHYLTRANSFERASE E"/>
    <property type="match status" value="1"/>
</dbReference>
<proteinExistence type="inferred from homology"/>
<dbReference type="Pfam" id="PF04452">
    <property type="entry name" value="Methyltrans_RNA"/>
    <property type="match status" value="1"/>
</dbReference>
<dbReference type="InterPro" id="IPR046886">
    <property type="entry name" value="RsmE_MTase_dom"/>
</dbReference>
<evidence type="ECO:0000256" key="3">
    <source>
        <dbReference type="ARBA" id="ARBA00012328"/>
    </source>
</evidence>
<feature type="domain" description="Ribosomal RNA small subunit methyltransferase E PUA-like" evidence="15">
    <location>
        <begin position="25"/>
        <end position="68"/>
    </location>
</feature>
<dbReference type="RefSeq" id="WP_005672007.1">
    <property type="nucleotide sequence ID" value="NZ_CP146288.1"/>
</dbReference>
<dbReference type="Gene3D" id="3.40.1280.10">
    <property type="match status" value="1"/>
</dbReference>
<dbReference type="PANTHER" id="PTHR30027:SF3">
    <property type="entry name" value="16S RRNA (URACIL(1498)-N(3))-METHYLTRANSFERASE"/>
    <property type="match status" value="1"/>
</dbReference>
<evidence type="ECO:0000256" key="8">
    <source>
        <dbReference type="ARBA" id="ARBA00022679"/>
    </source>
</evidence>
<feature type="region of interest" description="Disordered" evidence="13">
    <location>
        <begin position="1"/>
        <end position="24"/>
    </location>
</feature>
<comment type="function">
    <text evidence="10 12">Specifically methylates the N3 position of the uracil ring of uridine 1498 (m3U1498) in 16S rRNA. Acts on the fully assembled 30S ribosomal subunit.</text>
</comment>
<comment type="similarity">
    <text evidence="2 12">Belongs to the RNA methyltransferase RsmE family.</text>
</comment>
<dbReference type="InterPro" id="IPR029028">
    <property type="entry name" value="Alpha/beta_knot_MTases"/>
</dbReference>
<evidence type="ECO:0000256" key="4">
    <source>
        <dbReference type="ARBA" id="ARBA00013673"/>
    </source>
</evidence>
<dbReference type="Proteomes" id="UP000011021">
    <property type="component" value="Unassembled WGS sequence"/>
</dbReference>
<evidence type="ECO:0000256" key="7">
    <source>
        <dbReference type="ARBA" id="ARBA00022603"/>
    </source>
</evidence>
<keyword evidence="8 12" id="KW-0808">Transferase</keyword>
<evidence type="ECO:0000313" key="16">
    <source>
        <dbReference type="EMBL" id="EFV96033.1"/>
    </source>
</evidence>
<protein>
    <recommendedName>
        <fullName evidence="4 12">Ribosomal RNA small subunit methyltransferase E</fullName>
        <ecNumber evidence="3 12">2.1.1.193</ecNumber>
    </recommendedName>
</protein>
<evidence type="ECO:0000256" key="5">
    <source>
        <dbReference type="ARBA" id="ARBA00022490"/>
    </source>
</evidence>
<dbReference type="GO" id="GO:0005737">
    <property type="term" value="C:cytoplasm"/>
    <property type="evidence" value="ECO:0007669"/>
    <property type="project" value="UniProtKB-SubCell"/>
</dbReference>
<dbReference type="NCBIfam" id="NF008692">
    <property type="entry name" value="PRK11713.1-5"/>
    <property type="match status" value="1"/>
</dbReference>
<organism evidence="16 17">
    <name type="scientific">Lautropia mirabilis ATCC 51599</name>
    <dbReference type="NCBI Taxonomy" id="887898"/>
    <lineage>
        <taxon>Bacteria</taxon>
        <taxon>Pseudomonadati</taxon>
        <taxon>Pseudomonadota</taxon>
        <taxon>Betaproteobacteria</taxon>
        <taxon>Burkholderiales</taxon>
        <taxon>Burkholderiaceae</taxon>
        <taxon>Lautropia</taxon>
    </lineage>
</organism>
<gene>
    <name evidence="16" type="ORF">HMPREF0551_0216</name>
</gene>
<dbReference type="HOGENOM" id="CLU_067442_5_1_4"/>
<sequence>MTPRIHLPALADQPAPPVPSDPLPLDEPAAHHLLRVLRRGIGDEIEVFDGQGRCWHAQVASTKPATVTLQAALPAEPPPRLRLGLAQCLSTAEKMDWTIEKAVELGVSHIVPLLSARSVVKLDGARAEKRVQHWQRLVVAAAMQCGRSRLPEIAPIQPVGTWLASLPAPQAHERRWVLSPLAESSLMAQASALAAQTGTPLAWDQDQPIDAAASEAATPTAWLLCGPESGLAETEVEQALAQGWQPALLGPRVLRTETAGLVGLTVLQAALGDLG</sequence>
<evidence type="ECO:0000256" key="9">
    <source>
        <dbReference type="ARBA" id="ARBA00022691"/>
    </source>
</evidence>
<feature type="domain" description="Ribosomal RNA small subunit methyltransferase E methyltransferase" evidence="14">
    <location>
        <begin position="80"/>
        <end position="268"/>
    </location>
</feature>
<evidence type="ECO:0000256" key="13">
    <source>
        <dbReference type="SAM" id="MobiDB-lite"/>
    </source>
</evidence>
<evidence type="ECO:0000256" key="12">
    <source>
        <dbReference type="PIRNR" id="PIRNR015601"/>
    </source>
</evidence>
<dbReference type="Pfam" id="PF20260">
    <property type="entry name" value="PUA_4"/>
    <property type="match status" value="1"/>
</dbReference>
<dbReference type="InterPro" id="IPR015947">
    <property type="entry name" value="PUA-like_sf"/>
</dbReference>
<dbReference type="InterPro" id="IPR006700">
    <property type="entry name" value="RsmE"/>
</dbReference>
<dbReference type="NCBIfam" id="TIGR00046">
    <property type="entry name" value="RsmE family RNA methyltransferase"/>
    <property type="match status" value="1"/>
</dbReference>
<dbReference type="InterPro" id="IPR046887">
    <property type="entry name" value="RsmE_PUA-like"/>
</dbReference>
<dbReference type="EMBL" id="AEQP01000001">
    <property type="protein sequence ID" value="EFV96033.1"/>
    <property type="molecule type" value="Genomic_DNA"/>
</dbReference>
<dbReference type="AlphaFoldDB" id="E7RUQ0"/>
<comment type="subcellular location">
    <subcellularLocation>
        <location evidence="1 12">Cytoplasm</location>
    </subcellularLocation>
</comment>
<keyword evidence="5 12" id="KW-0963">Cytoplasm</keyword>
<evidence type="ECO:0000256" key="6">
    <source>
        <dbReference type="ARBA" id="ARBA00022552"/>
    </source>
</evidence>
<dbReference type="SUPFAM" id="SSF75217">
    <property type="entry name" value="alpha/beta knot"/>
    <property type="match status" value="1"/>
</dbReference>
<keyword evidence="6 12" id="KW-0698">rRNA processing</keyword>
<dbReference type="PIRSF" id="PIRSF015601">
    <property type="entry name" value="MTase_slr0722"/>
    <property type="match status" value="1"/>
</dbReference>
<dbReference type="GO" id="GO:0070042">
    <property type="term" value="F:rRNA (uridine-N3-)-methyltransferase activity"/>
    <property type="evidence" value="ECO:0007669"/>
    <property type="project" value="TreeGrafter"/>
</dbReference>
<dbReference type="GO" id="GO:0070475">
    <property type="term" value="P:rRNA base methylation"/>
    <property type="evidence" value="ECO:0007669"/>
    <property type="project" value="TreeGrafter"/>
</dbReference>
<keyword evidence="7 12" id="KW-0489">Methyltransferase</keyword>
<evidence type="ECO:0000256" key="10">
    <source>
        <dbReference type="ARBA" id="ARBA00025699"/>
    </source>
</evidence>
<evidence type="ECO:0000256" key="2">
    <source>
        <dbReference type="ARBA" id="ARBA00005528"/>
    </source>
</evidence>
<dbReference type="CDD" id="cd18084">
    <property type="entry name" value="RsmE-like"/>
    <property type="match status" value="1"/>
</dbReference>
<dbReference type="SUPFAM" id="SSF88697">
    <property type="entry name" value="PUA domain-like"/>
    <property type="match status" value="1"/>
</dbReference>
<evidence type="ECO:0000256" key="11">
    <source>
        <dbReference type="ARBA" id="ARBA00047944"/>
    </source>
</evidence>
<evidence type="ECO:0000259" key="15">
    <source>
        <dbReference type="Pfam" id="PF20260"/>
    </source>
</evidence>
<accession>E7RUQ0</accession>
<evidence type="ECO:0000256" key="1">
    <source>
        <dbReference type="ARBA" id="ARBA00004496"/>
    </source>
</evidence>
<dbReference type="InterPro" id="IPR029026">
    <property type="entry name" value="tRNA_m1G_MTases_N"/>
</dbReference>
<reference evidence="16 17" key="1">
    <citation type="submission" date="2010-12" db="EMBL/GenBank/DDBJ databases">
        <authorList>
            <person name="Muzny D."/>
            <person name="Qin X."/>
            <person name="Deng J."/>
            <person name="Jiang H."/>
            <person name="Liu Y."/>
            <person name="Qu J."/>
            <person name="Song X.-Z."/>
            <person name="Zhang L."/>
            <person name="Thornton R."/>
            <person name="Coyle M."/>
            <person name="Francisco L."/>
            <person name="Jackson L."/>
            <person name="Javaid M."/>
            <person name="Korchina V."/>
            <person name="Kovar C."/>
            <person name="Mata R."/>
            <person name="Mathew T."/>
            <person name="Ngo R."/>
            <person name="Nguyen L."/>
            <person name="Nguyen N."/>
            <person name="Okwuonu G."/>
            <person name="Ongeri F."/>
            <person name="Pham C."/>
            <person name="Simmons D."/>
            <person name="Wilczek-Boney K."/>
            <person name="Hale W."/>
            <person name="Jakkamsetti A."/>
            <person name="Pham P."/>
            <person name="Ruth R."/>
            <person name="San Lucas F."/>
            <person name="Warren J."/>
            <person name="Zhang J."/>
            <person name="Zhao Z."/>
            <person name="Zhou C."/>
            <person name="Zhu D."/>
            <person name="Lee S."/>
            <person name="Bess C."/>
            <person name="Blankenburg K."/>
            <person name="Forbes L."/>
            <person name="Fu Q."/>
            <person name="Gubbala S."/>
            <person name="Hirani K."/>
            <person name="Jayaseelan J.C."/>
            <person name="Lara F."/>
            <person name="Munidasa M."/>
            <person name="Palculict T."/>
            <person name="Patil S."/>
            <person name="Pu L.-L."/>
            <person name="Saada N."/>
            <person name="Tang L."/>
            <person name="Weissenberger G."/>
            <person name="Zhu Y."/>
            <person name="Hemphill L."/>
            <person name="Shang Y."/>
            <person name="Youmans B."/>
            <person name="Ayvaz T."/>
            <person name="Ross M."/>
            <person name="Santibanez J."/>
            <person name="Aqrawi P."/>
            <person name="Gross S."/>
            <person name="Joshi V."/>
            <person name="Fowler G."/>
            <person name="Nazareth L."/>
            <person name="Reid J."/>
            <person name="Worley K."/>
            <person name="Petrosino J."/>
            <person name="Highlander S."/>
            <person name="Gibbs R."/>
        </authorList>
    </citation>
    <scope>NUCLEOTIDE SEQUENCE [LARGE SCALE GENOMIC DNA]</scope>
    <source>
        <strain evidence="16 17">ATCC 51599</strain>
    </source>
</reference>